<proteinExistence type="predicted"/>
<comment type="caution">
    <text evidence="2">The sequence shown here is derived from an EMBL/GenBank/DDBJ whole genome shotgun (WGS) entry which is preliminary data.</text>
</comment>
<organism evidence="2 3">
    <name type="scientific">Rufibacter quisquiliarum</name>
    <dbReference type="NCBI Taxonomy" id="1549639"/>
    <lineage>
        <taxon>Bacteria</taxon>
        <taxon>Pseudomonadati</taxon>
        <taxon>Bacteroidota</taxon>
        <taxon>Cytophagia</taxon>
        <taxon>Cytophagales</taxon>
        <taxon>Hymenobacteraceae</taxon>
        <taxon>Rufibacter</taxon>
    </lineage>
</organism>
<name>A0A839GFE0_9BACT</name>
<evidence type="ECO:0000313" key="3">
    <source>
        <dbReference type="Proteomes" id="UP000563094"/>
    </source>
</evidence>
<dbReference type="Proteomes" id="UP000563094">
    <property type="component" value="Unassembled WGS sequence"/>
</dbReference>
<evidence type="ECO:0000256" key="1">
    <source>
        <dbReference type="SAM" id="MobiDB-lite"/>
    </source>
</evidence>
<accession>A0A839GFE0</accession>
<feature type="region of interest" description="Disordered" evidence="1">
    <location>
        <begin position="1"/>
        <end position="25"/>
    </location>
</feature>
<feature type="compositionally biased region" description="Polar residues" evidence="1">
    <location>
        <begin position="7"/>
        <end position="25"/>
    </location>
</feature>
<protein>
    <submittedName>
        <fullName evidence="2">Uncharacterized protein</fullName>
    </submittedName>
</protein>
<dbReference type="AlphaFoldDB" id="A0A839GFE0"/>
<reference evidence="2 3" key="1">
    <citation type="submission" date="2020-08" db="EMBL/GenBank/DDBJ databases">
        <title>Genomic Encyclopedia of Type Strains, Phase IV (KMG-IV): sequencing the most valuable type-strain genomes for metagenomic binning, comparative biology and taxonomic classification.</title>
        <authorList>
            <person name="Goeker M."/>
        </authorList>
    </citation>
    <scope>NUCLEOTIDE SEQUENCE [LARGE SCALE GENOMIC DNA]</scope>
    <source>
        <strain evidence="2 3">DSM 29854</strain>
    </source>
</reference>
<keyword evidence="3" id="KW-1185">Reference proteome</keyword>
<evidence type="ECO:0000313" key="2">
    <source>
        <dbReference type="EMBL" id="MBA9078354.1"/>
    </source>
</evidence>
<sequence length="74" mass="8148">MLLGLFSQKQAKNGNTASPSLLDSEANSFAGKQGVWGRESRPAGRLQKVNLLLSVMRPRAGKRLLPRCRARVTR</sequence>
<dbReference type="EMBL" id="JACJIQ010000012">
    <property type="protein sequence ID" value="MBA9078354.1"/>
    <property type="molecule type" value="Genomic_DNA"/>
</dbReference>
<gene>
    <name evidence="2" type="ORF">FHS90_003080</name>
</gene>